<keyword evidence="1" id="KW-0732">Signal</keyword>
<dbReference type="AlphaFoldDB" id="A0A366H297"/>
<keyword evidence="3" id="KW-1185">Reference proteome</keyword>
<evidence type="ECO:0008006" key="4">
    <source>
        <dbReference type="Google" id="ProtNLM"/>
    </source>
</evidence>
<feature type="signal peptide" evidence="1">
    <location>
        <begin position="1"/>
        <end position="29"/>
    </location>
</feature>
<feature type="chain" id="PRO_5016786604" description="DUF1592 domain-containing protein" evidence="1">
    <location>
        <begin position="30"/>
        <end position="795"/>
    </location>
</feature>
<reference evidence="2 3" key="1">
    <citation type="submission" date="2018-06" db="EMBL/GenBank/DDBJ databases">
        <title>Genomic Encyclopedia of Type Strains, Phase IV (KMG-IV): sequencing the most valuable type-strain genomes for metagenomic binning, comparative biology and taxonomic classification.</title>
        <authorList>
            <person name="Goeker M."/>
        </authorList>
    </citation>
    <scope>NUCLEOTIDE SEQUENCE [LARGE SCALE GENOMIC DNA]</scope>
    <source>
        <strain evidence="2 3">DSM 25532</strain>
    </source>
</reference>
<gene>
    <name evidence="2" type="ORF">DES53_12254</name>
</gene>
<evidence type="ECO:0000313" key="3">
    <source>
        <dbReference type="Proteomes" id="UP000253426"/>
    </source>
</evidence>
<comment type="caution">
    <text evidence="2">The sequence shown here is derived from an EMBL/GenBank/DDBJ whole genome shotgun (WGS) entry which is preliminary data.</text>
</comment>
<proteinExistence type="predicted"/>
<evidence type="ECO:0000256" key="1">
    <source>
        <dbReference type="SAM" id="SignalP"/>
    </source>
</evidence>
<protein>
    <recommendedName>
        <fullName evidence="4">DUF1592 domain-containing protein</fullName>
    </recommendedName>
</protein>
<organism evidence="2 3">
    <name type="scientific">Roseimicrobium gellanilyticum</name>
    <dbReference type="NCBI Taxonomy" id="748857"/>
    <lineage>
        <taxon>Bacteria</taxon>
        <taxon>Pseudomonadati</taxon>
        <taxon>Verrucomicrobiota</taxon>
        <taxon>Verrucomicrobiia</taxon>
        <taxon>Verrucomicrobiales</taxon>
        <taxon>Verrucomicrobiaceae</taxon>
        <taxon>Roseimicrobium</taxon>
    </lineage>
</organism>
<accession>A0A366H297</accession>
<dbReference type="EMBL" id="QNRR01000022">
    <property type="protein sequence ID" value="RBP35387.1"/>
    <property type="molecule type" value="Genomic_DNA"/>
</dbReference>
<dbReference type="Proteomes" id="UP000253426">
    <property type="component" value="Unassembled WGS sequence"/>
</dbReference>
<sequence length="795" mass="89760">MYSLRIGSMRRLSSFALPLLLSFAGFVCAAEPPAEHRGPACVGIDPYFLNEVWVKVGAQSCLKCHKAGGDAEDSKFILQDPSRDTSEERHASSQHNWAAFRAMALSREGDGDGKDKTQAKAKLDESRILLKALGKLDHGGDDVLKSGTPRYLVLEQFVRTVEAAHEGKPLPKPAITVANDPPFFAGIEMVDNRKLLRRLTLSLAARLPAPQEVAAVEKDGLEALDPILDAVMKEEAFYDRLAEAFNDILLVRGYDNGAESALSYDHFSTTRHWTQKFDLTKHGDEKAQTKARYKLADDYREALIREPLELVKYIVRNDHPFTEIVTADYIMMSPYTSRGYGMFEELKDKFKNVEDPYEYIPVRLHALKNRTGRDHQSSGTGYYPHAGMLSIFQYLRRYPTTETNRNRLRARMYYEHFLGIDVLELAARVADAAAVTAKYEIPTMQASECVVCHKTIDPVAGLFQDYYSFEGVFGPRKDGWFKDIFPAGFEGEDMPADQRWRALQWLGEHTVKDPRFATTMVEHVYRTLTGRKVLLLPKALDDPTYEAKMRAYRAQRREVEEIAGVFVKANFNLKTAFKAWAVSPFYRADGLATSAADPKRQAELADIGLARMLTPEQVERKIAAIFGKSWGRLMDKQYSILYGGIDSKEVTERAVDPSGAMGAIQRTLSNDIACKNVASDFAKPAEQRRLFPKIEPDVLPGESTEKDQQIREAIVHLHAVVLGRYDTIDGVEVTRTFNLFSGIISDARARKGLEQLENYSCRAEGEARFKDPNYTVRAWRGVVTYLLRQSDFLYE</sequence>
<evidence type="ECO:0000313" key="2">
    <source>
        <dbReference type="EMBL" id="RBP35387.1"/>
    </source>
</evidence>
<name>A0A366H297_9BACT</name>